<comment type="caution">
    <text evidence="3">The sequence shown here is derived from an EMBL/GenBank/DDBJ whole genome shotgun (WGS) entry which is preliminary data.</text>
</comment>
<keyword evidence="2" id="KW-1133">Transmembrane helix</keyword>
<feature type="transmembrane region" description="Helical" evidence="2">
    <location>
        <begin position="12"/>
        <end position="35"/>
    </location>
</feature>
<keyword evidence="4" id="KW-1185">Reference proteome</keyword>
<evidence type="ECO:0000256" key="1">
    <source>
        <dbReference type="SAM" id="MobiDB-lite"/>
    </source>
</evidence>
<protein>
    <submittedName>
        <fullName evidence="3">Uncharacterized protein</fullName>
    </submittedName>
</protein>
<keyword evidence="2" id="KW-0472">Membrane</keyword>
<organism evidence="3 4">
    <name type="scientific">Alienimonas chondri</name>
    <dbReference type="NCBI Taxonomy" id="2681879"/>
    <lineage>
        <taxon>Bacteria</taxon>
        <taxon>Pseudomonadati</taxon>
        <taxon>Planctomycetota</taxon>
        <taxon>Planctomycetia</taxon>
        <taxon>Planctomycetales</taxon>
        <taxon>Planctomycetaceae</taxon>
        <taxon>Alienimonas</taxon>
    </lineage>
</organism>
<proteinExistence type="predicted"/>
<sequence length="320" mass="35079">MMDAAATPTTWLMLLVALAAVLLIVVPLVTAIVLAVRGRRGWAVAAGTVAMTVFLLGGTLISVRTADHGQREYQIAVAEQRQRHVESMTQYQAEVDHMRLTTRFANDDRVQVRDDGVFVTQEGPDGQEEEVRVGPPAPWRDAARQHDERLRQRDQERRRNERRPQQVHAPVPADLVSEDDLPEWIANPGTHRIVVVGPLTTDEDGGPTAARAAAERTAAAQLAEAAGLPPDAHVNPDDVTRSVRRAAVVPFTRTTGENAFTVYQGHLLVDASPQSLDHLHRGYRSRIGNERAVWAVGGAGALVVLFSGLWGLGRRKLRRA</sequence>
<evidence type="ECO:0000256" key="2">
    <source>
        <dbReference type="SAM" id="Phobius"/>
    </source>
</evidence>
<feature type="compositionally biased region" description="Basic and acidic residues" evidence="1">
    <location>
        <begin position="141"/>
        <end position="164"/>
    </location>
</feature>
<reference evidence="3 4" key="1">
    <citation type="journal article" date="2020" name="Syst. Appl. Microbiol.">
        <title>Alienimonas chondri sp. nov., a novel planctomycete isolated from the biofilm of the red alga Chondrus crispus.</title>
        <authorList>
            <person name="Vitorino I."/>
            <person name="Albuquerque L."/>
            <person name="Wiegand S."/>
            <person name="Kallscheuer N."/>
            <person name="da Costa M.S."/>
            <person name="Lobo-da-Cunha A."/>
            <person name="Jogler C."/>
            <person name="Lage O.M."/>
        </authorList>
    </citation>
    <scope>NUCLEOTIDE SEQUENCE [LARGE SCALE GENOMIC DNA]</scope>
    <source>
        <strain evidence="3 4">LzC2</strain>
    </source>
</reference>
<feature type="transmembrane region" description="Helical" evidence="2">
    <location>
        <begin position="42"/>
        <end position="63"/>
    </location>
</feature>
<keyword evidence="2" id="KW-0812">Transmembrane</keyword>
<name>A0ABX1VN75_9PLAN</name>
<feature type="transmembrane region" description="Helical" evidence="2">
    <location>
        <begin position="292"/>
        <end position="312"/>
    </location>
</feature>
<evidence type="ECO:0000313" key="4">
    <source>
        <dbReference type="Proteomes" id="UP000609651"/>
    </source>
</evidence>
<dbReference type="EMBL" id="WTPX01000220">
    <property type="protein sequence ID" value="NNJ27871.1"/>
    <property type="molecule type" value="Genomic_DNA"/>
</dbReference>
<evidence type="ECO:0000313" key="3">
    <source>
        <dbReference type="EMBL" id="NNJ27871.1"/>
    </source>
</evidence>
<dbReference type="Proteomes" id="UP000609651">
    <property type="component" value="Unassembled WGS sequence"/>
</dbReference>
<gene>
    <name evidence="3" type="ORF">LzC2_39810</name>
</gene>
<accession>A0ABX1VN75</accession>
<dbReference type="RefSeq" id="WP_171189779.1">
    <property type="nucleotide sequence ID" value="NZ_WTPX01000220.1"/>
</dbReference>
<feature type="region of interest" description="Disordered" evidence="1">
    <location>
        <begin position="118"/>
        <end position="176"/>
    </location>
</feature>